<dbReference type="PANTHER" id="PTHR10728:SF40">
    <property type="entry name" value="PATATIN FAMILY PROTEIN"/>
    <property type="match status" value="1"/>
</dbReference>
<proteinExistence type="predicted"/>
<dbReference type="SUPFAM" id="SSF52151">
    <property type="entry name" value="FabD/lysophospholipase-like"/>
    <property type="match status" value="1"/>
</dbReference>
<sequence>MSDPADVPIALALSGGGIRAMVFHLGVLRRLAERGLLERVTKVSTVSGGSLLIGLILQENNLAWPQSDQFLQTTLPALKQKLCASSLQWGAGRRLLNPLNLRFILSRANLLALCLKKEWGVSSSLSALPESPEWSINGTTAENGKRFRFKRGDIGDYTLGYAAGSDFPLANAMAVSAAFPGGFGPLKLDARRFVWRKRPWDAPVQDAQQVQPDFDSLHLYDGGVYDNLGLEPFFDAGTLRPKFGGHHLIVSDAGAPLPKGFGYWLLSPFRFKRVVDIMGDQARALRVRGFIGYLRTSKDAGAYVYIDTPVKDGTGADSTKFVAGFPTTLRRLKPAEFEQILEHGYAVAMRVEQEFGLYGAGPGRRPSEQST</sequence>
<accession>A0ABU1Z6W0</accession>
<comment type="caution">
    <text evidence="3">The sequence shown here is derived from an EMBL/GenBank/DDBJ whole genome shotgun (WGS) entry which is preliminary data.</text>
</comment>
<evidence type="ECO:0000313" key="4">
    <source>
        <dbReference type="Proteomes" id="UP001180536"/>
    </source>
</evidence>
<keyword evidence="1" id="KW-0443">Lipid metabolism</keyword>
<organism evidence="3 4">
    <name type="scientific">Pelomonas aquatica</name>
    <dbReference type="NCBI Taxonomy" id="431058"/>
    <lineage>
        <taxon>Bacteria</taxon>
        <taxon>Pseudomonadati</taxon>
        <taxon>Pseudomonadota</taxon>
        <taxon>Betaproteobacteria</taxon>
        <taxon>Burkholderiales</taxon>
        <taxon>Sphaerotilaceae</taxon>
        <taxon>Roseateles</taxon>
    </lineage>
</organism>
<evidence type="ECO:0000256" key="1">
    <source>
        <dbReference type="ARBA" id="ARBA00023098"/>
    </source>
</evidence>
<dbReference type="EMBL" id="JAVDXQ010000002">
    <property type="protein sequence ID" value="MDR7296342.1"/>
    <property type="molecule type" value="Genomic_DNA"/>
</dbReference>
<dbReference type="InterPro" id="IPR016035">
    <property type="entry name" value="Acyl_Trfase/lysoPLipase"/>
</dbReference>
<dbReference type="Proteomes" id="UP001180536">
    <property type="component" value="Unassembled WGS sequence"/>
</dbReference>
<dbReference type="Gene3D" id="3.40.1090.10">
    <property type="entry name" value="Cytosolic phospholipase A2 catalytic domain"/>
    <property type="match status" value="2"/>
</dbReference>
<protein>
    <submittedName>
        <fullName evidence="3">NTE family protein</fullName>
    </submittedName>
</protein>
<dbReference type="InterPro" id="IPR002641">
    <property type="entry name" value="PNPLA_dom"/>
</dbReference>
<evidence type="ECO:0000259" key="2">
    <source>
        <dbReference type="Pfam" id="PF01734"/>
    </source>
</evidence>
<dbReference type="PANTHER" id="PTHR10728">
    <property type="entry name" value="CYTOSOLIC PHOSPHOLIPASE A2"/>
    <property type="match status" value="1"/>
</dbReference>
<keyword evidence="4" id="KW-1185">Reference proteome</keyword>
<feature type="domain" description="PNPLA" evidence="2">
    <location>
        <begin position="11"/>
        <end position="233"/>
    </location>
</feature>
<dbReference type="Pfam" id="PF01734">
    <property type="entry name" value="Patatin"/>
    <property type="match status" value="1"/>
</dbReference>
<dbReference type="RefSeq" id="WP_310343636.1">
    <property type="nucleotide sequence ID" value="NZ_JAVDXQ010000002.1"/>
</dbReference>
<name>A0ABU1Z6W0_9BURK</name>
<reference evidence="3 4" key="1">
    <citation type="submission" date="2023-07" db="EMBL/GenBank/DDBJ databases">
        <title>Sorghum-associated microbial communities from plants grown in Nebraska, USA.</title>
        <authorList>
            <person name="Schachtman D."/>
        </authorList>
    </citation>
    <scope>NUCLEOTIDE SEQUENCE [LARGE SCALE GENOMIC DNA]</scope>
    <source>
        <strain evidence="3 4">BE310</strain>
    </source>
</reference>
<evidence type="ECO:0000313" key="3">
    <source>
        <dbReference type="EMBL" id="MDR7296342.1"/>
    </source>
</evidence>
<gene>
    <name evidence="3" type="ORF">J2X16_001681</name>
</gene>